<dbReference type="EMBL" id="ML122267">
    <property type="protein sequence ID" value="RPD59972.1"/>
    <property type="molecule type" value="Genomic_DNA"/>
</dbReference>
<sequence length="429" mass="47574">MSCSLCRLPFTVSSSSISPQPPPPGILTEKQFLYMKHAVGMGEHTPGLVVDMVNLNNNTFTVNNSTMLINIIWETNDTTFVALHPHCATILRHHLGYTTNSPEHLIELSLLDKIVGPTMGGVHAGRFKDINYEGILGKGDKNRVDIESFWSKDGNECPGFDWLGWQRRGLDWTAARPDVFPRFRPQVAPTRISSLGLIPQSTEDIITTQPLDVLHVLLPYLDPKSFVNLLSTCRTLRHHALTTFQPQARTQVLKLGWAVPTEVEYASFVRRNPPPPAATSPTSSSTETSPPSCDKPSEADAASATPRPETSDTPPEPAKDQPDFSLVTMAHAAHSPADADWYLYLSQVHRSQGMRARRWVWALAEEVTRVYHKKRAAGPYAPVVDADGKETKSPKWKAYAQHVQQPLMMRPFMTGAVGPAKGGAKRFTW</sequence>
<feature type="region of interest" description="Disordered" evidence="1">
    <location>
        <begin position="268"/>
        <end position="322"/>
    </location>
</feature>
<dbReference type="OrthoDB" id="3249754at2759"/>
<dbReference type="CDD" id="cd09917">
    <property type="entry name" value="F-box_SF"/>
    <property type="match status" value="1"/>
</dbReference>
<evidence type="ECO:0000313" key="3">
    <source>
        <dbReference type="Proteomes" id="UP000313359"/>
    </source>
</evidence>
<dbReference type="InterPro" id="IPR036047">
    <property type="entry name" value="F-box-like_dom_sf"/>
</dbReference>
<organism evidence="2 3">
    <name type="scientific">Lentinus tigrinus ALCF2SS1-6</name>
    <dbReference type="NCBI Taxonomy" id="1328759"/>
    <lineage>
        <taxon>Eukaryota</taxon>
        <taxon>Fungi</taxon>
        <taxon>Dikarya</taxon>
        <taxon>Basidiomycota</taxon>
        <taxon>Agaricomycotina</taxon>
        <taxon>Agaricomycetes</taxon>
        <taxon>Polyporales</taxon>
        <taxon>Polyporaceae</taxon>
        <taxon>Lentinus</taxon>
    </lineage>
</organism>
<feature type="compositionally biased region" description="Low complexity" evidence="1">
    <location>
        <begin position="279"/>
        <end position="292"/>
    </location>
</feature>
<evidence type="ECO:0008006" key="4">
    <source>
        <dbReference type="Google" id="ProtNLM"/>
    </source>
</evidence>
<accession>A0A5C2S878</accession>
<gene>
    <name evidence="2" type="ORF">L227DRAFT_575507</name>
</gene>
<evidence type="ECO:0000256" key="1">
    <source>
        <dbReference type="SAM" id="MobiDB-lite"/>
    </source>
</evidence>
<protein>
    <recommendedName>
        <fullName evidence="4">F-box domain-containing protein</fullName>
    </recommendedName>
</protein>
<dbReference type="AlphaFoldDB" id="A0A5C2S878"/>
<dbReference type="SUPFAM" id="SSF81383">
    <property type="entry name" value="F-box domain"/>
    <property type="match status" value="1"/>
</dbReference>
<evidence type="ECO:0000313" key="2">
    <source>
        <dbReference type="EMBL" id="RPD59972.1"/>
    </source>
</evidence>
<dbReference type="Proteomes" id="UP000313359">
    <property type="component" value="Unassembled WGS sequence"/>
</dbReference>
<name>A0A5C2S878_9APHY</name>
<keyword evidence="3" id="KW-1185">Reference proteome</keyword>
<proteinExistence type="predicted"/>
<reference evidence="2" key="1">
    <citation type="journal article" date="2018" name="Genome Biol. Evol.">
        <title>Genomics and development of Lentinus tigrinus, a white-rot wood-decaying mushroom with dimorphic fruiting bodies.</title>
        <authorList>
            <person name="Wu B."/>
            <person name="Xu Z."/>
            <person name="Knudson A."/>
            <person name="Carlson A."/>
            <person name="Chen N."/>
            <person name="Kovaka S."/>
            <person name="LaButti K."/>
            <person name="Lipzen A."/>
            <person name="Pennachio C."/>
            <person name="Riley R."/>
            <person name="Schakwitz W."/>
            <person name="Umezawa K."/>
            <person name="Ohm R.A."/>
            <person name="Grigoriev I.V."/>
            <person name="Nagy L.G."/>
            <person name="Gibbons J."/>
            <person name="Hibbett D."/>
        </authorList>
    </citation>
    <scope>NUCLEOTIDE SEQUENCE [LARGE SCALE GENOMIC DNA]</scope>
    <source>
        <strain evidence="2">ALCF2SS1-6</strain>
    </source>
</reference>